<dbReference type="RefSeq" id="WP_013880808.1">
    <property type="nucleotide sequence ID" value="NC_015666.1"/>
</dbReference>
<keyword evidence="2" id="KW-1185">Reference proteome</keyword>
<dbReference type="AlphaFoldDB" id="F8D826"/>
<dbReference type="KEGG" id="hxa:Halxa_3306"/>
<dbReference type="OrthoDB" id="350675at2157"/>
<name>F8D826_HALXS</name>
<accession>F8D826</accession>
<dbReference type="EMBL" id="CP002839">
    <property type="protein sequence ID" value="AEH37918.1"/>
    <property type="molecule type" value="Genomic_DNA"/>
</dbReference>
<dbReference type="Proteomes" id="UP000006794">
    <property type="component" value="Chromosome"/>
</dbReference>
<dbReference type="InterPro" id="IPR006311">
    <property type="entry name" value="TAT_signal"/>
</dbReference>
<dbReference type="PROSITE" id="PS51318">
    <property type="entry name" value="TAT"/>
    <property type="match status" value="1"/>
</dbReference>
<dbReference type="eggNOG" id="arCOG09011">
    <property type="taxonomic scope" value="Archaea"/>
</dbReference>
<evidence type="ECO:0000313" key="1">
    <source>
        <dbReference type="EMBL" id="AEH37918.1"/>
    </source>
</evidence>
<proteinExistence type="predicted"/>
<sequence length="456" mass="49984">MTPGSNSGPEVGPRRRQFLAGLAAASGVAVAGCADLPLLGDESTTFTASDADAVIADATPTVEWPAPVRPSSSALEDARDRIDDLLADVPESLGPDDVPNGVVRESIVENREEAVRARDEADRATGREKYHAFRGTRDGRETARAALTTLLAIEEDTDALVDELADEREAVQSAVRERLDGIDYRGDDTEDGRRRAALYYQQLESDLVRAQRLLERWSADPGMNVVELGEAAGELEFATATVAVWDHLADRYENDTTGADLESVFDSALERSIDRAEAVEFPEQDGEEWYDAVGLEELDDGRLELTVWHAGREVTDARERMEEGRTNGNVGTGLHGAVQFEQAFRAFEHLRDRIAAESVAPPDDVDAIRAERDRALESAVAAREQVPVADPSLGAYVLGETLQSFEWTDESVRRYATHDPEVVVSLSREYGEYARLQAELAALPDAVTAFRERLTE</sequence>
<dbReference type="STRING" id="797210.Halxa_3306"/>
<reference evidence="1 2" key="1">
    <citation type="journal article" date="2012" name="Stand. Genomic Sci.">
        <title>Complete genome sequence of Halopiger xanaduensis type strain (SH-6(T)).</title>
        <authorList>
            <person name="Anderson I."/>
            <person name="Tindall B.J."/>
            <person name="Rohde M."/>
            <person name="Lucas S."/>
            <person name="Han J."/>
            <person name="Lapidus A."/>
            <person name="Cheng J.F."/>
            <person name="Goodwin L."/>
            <person name="Pitluck S."/>
            <person name="Peters L."/>
            <person name="Pati A."/>
            <person name="Mikhailova N."/>
            <person name="Pagani I."/>
            <person name="Teshima H."/>
            <person name="Han C."/>
            <person name="Tapia R."/>
            <person name="Land M."/>
            <person name="Woyke T."/>
            <person name="Klenk H.P."/>
            <person name="Kyrpides N."/>
            <person name="Ivanova N."/>
        </authorList>
    </citation>
    <scope>NUCLEOTIDE SEQUENCE [LARGE SCALE GENOMIC DNA]</scope>
    <source>
        <strain evidence="2">DSM 18323 / JCM 14033 / SH-6</strain>
    </source>
</reference>
<dbReference type="HOGENOM" id="CLU_603582_0_0_2"/>
<organism evidence="1 2">
    <name type="scientific">Halopiger xanaduensis (strain DSM 18323 / JCM 14033 / SH-6)</name>
    <dbReference type="NCBI Taxonomy" id="797210"/>
    <lineage>
        <taxon>Archaea</taxon>
        <taxon>Methanobacteriati</taxon>
        <taxon>Methanobacteriota</taxon>
        <taxon>Stenosarchaea group</taxon>
        <taxon>Halobacteria</taxon>
        <taxon>Halobacteriales</taxon>
        <taxon>Natrialbaceae</taxon>
        <taxon>Halopiger</taxon>
    </lineage>
</organism>
<gene>
    <name evidence="1" type="ordered locus">Halxa_3306</name>
</gene>
<protein>
    <submittedName>
        <fullName evidence="1">Uncharacterized protein</fullName>
    </submittedName>
</protein>
<dbReference type="GeneID" id="10798255"/>
<evidence type="ECO:0000313" key="2">
    <source>
        <dbReference type="Proteomes" id="UP000006794"/>
    </source>
</evidence>